<evidence type="ECO:0000256" key="3">
    <source>
        <dbReference type="ARBA" id="ARBA00022801"/>
    </source>
</evidence>
<evidence type="ECO:0000256" key="1">
    <source>
        <dbReference type="ARBA" id="ARBA00001947"/>
    </source>
</evidence>
<feature type="domain" description="Metallo-beta-lactamase" evidence="5">
    <location>
        <begin position="15"/>
        <end position="197"/>
    </location>
</feature>
<dbReference type="Proteomes" id="UP000238322">
    <property type="component" value="Unassembled WGS sequence"/>
</dbReference>
<organism evidence="6 7">
    <name type="scientific">Blastopirellula marina</name>
    <dbReference type="NCBI Taxonomy" id="124"/>
    <lineage>
        <taxon>Bacteria</taxon>
        <taxon>Pseudomonadati</taxon>
        <taxon>Planctomycetota</taxon>
        <taxon>Planctomycetia</taxon>
        <taxon>Pirellulales</taxon>
        <taxon>Pirellulaceae</taxon>
        <taxon>Blastopirellula</taxon>
    </lineage>
</organism>
<dbReference type="SUPFAM" id="SSF56281">
    <property type="entry name" value="Metallo-hydrolase/oxidoreductase"/>
    <property type="match status" value="1"/>
</dbReference>
<dbReference type="InterPro" id="IPR001279">
    <property type="entry name" value="Metallo-B-lactamas"/>
</dbReference>
<sequence>MAAINFLRIPSMPFDENTYVLYKEGLTSCVVVDPGFEPEKIVEALEERKLEIAAILNTHGHSDHIAGNGAMKKLAPEAPLVIGWGDAEKLTDPDKNLSGPFGLPLVSPAEDATVKEGDVYSVAHIDFEVRETPGHSSGHVVFIVRDGERTIVLGGDVLFKGSIGRTDFPDGSFADLKLAIEEKLFTLPADSVILPGHGPATTVGDEIEANPFVGRSAGYRG</sequence>
<keyword evidence="4" id="KW-0862">Zinc</keyword>
<evidence type="ECO:0000313" key="6">
    <source>
        <dbReference type="EMBL" id="PQO29639.1"/>
    </source>
</evidence>
<proteinExistence type="predicted"/>
<comment type="cofactor">
    <cofactor evidence="1">
        <name>Zn(2+)</name>
        <dbReference type="ChEBI" id="CHEBI:29105"/>
    </cofactor>
</comment>
<keyword evidence="2" id="KW-0479">Metal-binding</keyword>
<comment type="caution">
    <text evidence="6">The sequence shown here is derived from an EMBL/GenBank/DDBJ whole genome shotgun (WGS) entry which is preliminary data.</text>
</comment>
<gene>
    <name evidence="6" type="ORF">C5Y83_26660</name>
</gene>
<dbReference type="Pfam" id="PF00753">
    <property type="entry name" value="Lactamase_B"/>
    <property type="match status" value="1"/>
</dbReference>
<dbReference type="GO" id="GO:0046872">
    <property type="term" value="F:metal ion binding"/>
    <property type="evidence" value="ECO:0007669"/>
    <property type="project" value="UniProtKB-KW"/>
</dbReference>
<dbReference type="PANTHER" id="PTHR46233">
    <property type="entry name" value="HYDROXYACYLGLUTATHIONE HYDROLASE GLOC"/>
    <property type="match status" value="1"/>
</dbReference>
<evidence type="ECO:0000313" key="7">
    <source>
        <dbReference type="Proteomes" id="UP000238322"/>
    </source>
</evidence>
<evidence type="ECO:0000256" key="4">
    <source>
        <dbReference type="ARBA" id="ARBA00022833"/>
    </source>
</evidence>
<accession>A0A2S8FBX5</accession>
<protein>
    <submittedName>
        <fullName evidence="6">MBL fold metallo-hydrolase</fullName>
    </submittedName>
</protein>
<reference evidence="6 7" key="1">
    <citation type="submission" date="2018-02" db="EMBL/GenBank/DDBJ databases">
        <title>Comparative genomes isolates from brazilian mangrove.</title>
        <authorList>
            <person name="Araujo J.E."/>
            <person name="Taketani R.G."/>
            <person name="Silva M.C.P."/>
            <person name="Loureco M.V."/>
            <person name="Andreote F.D."/>
        </authorList>
    </citation>
    <scope>NUCLEOTIDE SEQUENCE [LARGE SCALE GENOMIC DNA]</scope>
    <source>
        <strain evidence="6 7">Hex-1 MGV</strain>
    </source>
</reference>
<name>A0A2S8FBX5_9BACT</name>
<dbReference type="InterPro" id="IPR051453">
    <property type="entry name" value="MBL_Glyoxalase_II"/>
</dbReference>
<dbReference type="AlphaFoldDB" id="A0A2S8FBX5"/>
<dbReference type="PANTHER" id="PTHR46233:SF3">
    <property type="entry name" value="HYDROXYACYLGLUTATHIONE HYDROLASE GLOC"/>
    <property type="match status" value="1"/>
</dbReference>
<evidence type="ECO:0000256" key="2">
    <source>
        <dbReference type="ARBA" id="ARBA00022723"/>
    </source>
</evidence>
<dbReference type="CDD" id="cd06262">
    <property type="entry name" value="metallo-hydrolase-like_MBL-fold"/>
    <property type="match status" value="1"/>
</dbReference>
<dbReference type="EMBL" id="PUHY01000015">
    <property type="protein sequence ID" value="PQO29639.1"/>
    <property type="molecule type" value="Genomic_DNA"/>
</dbReference>
<keyword evidence="3 6" id="KW-0378">Hydrolase</keyword>
<evidence type="ECO:0000259" key="5">
    <source>
        <dbReference type="SMART" id="SM00849"/>
    </source>
</evidence>
<dbReference type="OrthoDB" id="9802248at2"/>
<dbReference type="Gene3D" id="3.60.15.10">
    <property type="entry name" value="Ribonuclease Z/Hydroxyacylglutathione hydrolase-like"/>
    <property type="match status" value="1"/>
</dbReference>
<dbReference type="GO" id="GO:0016787">
    <property type="term" value="F:hydrolase activity"/>
    <property type="evidence" value="ECO:0007669"/>
    <property type="project" value="UniProtKB-KW"/>
</dbReference>
<dbReference type="InterPro" id="IPR036866">
    <property type="entry name" value="RibonucZ/Hydroxyglut_hydro"/>
</dbReference>
<dbReference type="SMART" id="SM00849">
    <property type="entry name" value="Lactamase_B"/>
    <property type="match status" value="1"/>
</dbReference>